<dbReference type="InterPro" id="IPR014752">
    <property type="entry name" value="Arrestin-like_C"/>
</dbReference>
<feature type="transmembrane region" description="Helical" evidence="1">
    <location>
        <begin position="146"/>
        <end position="166"/>
    </location>
</feature>
<dbReference type="InterPro" id="IPR011022">
    <property type="entry name" value="Arrestin_C-like"/>
</dbReference>
<organism evidence="3">
    <name type="scientific">hydrothermal vent metagenome</name>
    <dbReference type="NCBI Taxonomy" id="652676"/>
    <lineage>
        <taxon>unclassified sequences</taxon>
        <taxon>metagenomes</taxon>
        <taxon>ecological metagenomes</taxon>
    </lineage>
</organism>
<sequence length="327" mass="36733">MSKCNVWIEVGDVNYQPGDTVTGTAYVEVDKECKCDALTIKKYWATHGKGNCDSGAAESLELFTGLWQPGTYNYPFEFVFERTPVSYHGYNINIDWYLDLRADIPWSMDPRGKQDLILEKCNDDRYSADEVAGEAHSSTELTTQKFSPYILILFPLIFMLIGLYMLIVNFDIIFGGVFTFAGAAISYKFIQSTLAERKLGQVKCELDINTVKPGDEIKCSITFSPKSKIKVNAITASLIGKEISTSGSGTNRSTYYHTFHLNKKKMSPSGHFEKSDYVTDNVLFDIPSDAVASFSARNNDIVWSVEVDIDINKWPDWNKTLAVVVID</sequence>
<dbReference type="AlphaFoldDB" id="A0A3B0YQQ0"/>
<keyword evidence="1" id="KW-0472">Membrane</keyword>
<accession>A0A3B0YQQ0</accession>
<dbReference type="PANTHER" id="PTHR11188">
    <property type="entry name" value="ARRESTIN DOMAIN CONTAINING PROTEIN"/>
    <property type="match status" value="1"/>
</dbReference>
<dbReference type="PANTHER" id="PTHR11188:SF17">
    <property type="entry name" value="FI21816P1"/>
    <property type="match status" value="1"/>
</dbReference>
<dbReference type="InterPro" id="IPR050357">
    <property type="entry name" value="Arrestin_domain-protein"/>
</dbReference>
<evidence type="ECO:0000313" key="3">
    <source>
        <dbReference type="EMBL" id="VAW70776.1"/>
    </source>
</evidence>
<reference evidence="3" key="1">
    <citation type="submission" date="2018-06" db="EMBL/GenBank/DDBJ databases">
        <authorList>
            <person name="Zhirakovskaya E."/>
        </authorList>
    </citation>
    <scope>NUCLEOTIDE SEQUENCE</scope>
</reference>
<dbReference type="Pfam" id="PF02752">
    <property type="entry name" value="Arrestin_C"/>
    <property type="match status" value="1"/>
</dbReference>
<keyword evidence="1" id="KW-1133">Transmembrane helix</keyword>
<proteinExistence type="predicted"/>
<protein>
    <recommendedName>
        <fullName evidence="2">Arrestin C-terminal-like domain-containing protein</fullName>
    </recommendedName>
</protein>
<feature type="domain" description="Arrestin C-terminal-like" evidence="2">
    <location>
        <begin position="201"/>
        <end position="312"/>
    </location>
</feature>
<gene>
    <name evidence="3" type="ORF">MNBD_GAMMA09-1173</name>
</gene>
<evidence type="ECO:0000259" key="2">
    <source>
        <dbReference type="Pfam" id="PF02752"/>
    </source>
</evidence>
<dbReference type="GO" id="GO:0005737">
    <property type="term" value="C:cytoplasm"/>
    <property type="evidence" value="ECO:0007669"/>
    <property type="project" value="TreeGrafter"/>
</dbReference>
<evidence type="ECO:0000256" key="1">
    <source>
        <dbReference type="SAM" id="Phobius"/>
    </source>
</evidence>
<dbReference type="EMBL" id="UOFI01000208">
    <property type="protein sequence ID" value="VAW70776.1"/>
    <property type="molecule type" value="Genomic_DNA"/>
</dbReference>
<dbReference type="Gene3D" id="2.60.40.640">
    <property type="match status" value="2"/>
</dbReference>
<dbReference type="GO" id="GO:0015031">
    <property type="term" value="P:protein transport"/>
    <property type="evidence" value="ECO:0007669"/>
    <property type="project" value="TreeGrafter"/>
</dbReference>
<feature type="transmembrane region" description="Helical" evidence="1">
    <location>
        <begin position="172"/>
        <end position="190"/>
    </location>
</feature>
<name>A0A3B0YQQ0_9ZZZZ</name>
<keyword evidence="1" id="KW-0812">Transmembrane</keyword>